<sequence length="239" mass="25021">MKKLLLSASAIVAVAAISSSAFAADLPARTYTKAPAYTAPALVYNWTGFYIGGHLGGAFGDGNSLVGDSGRFMGGVQGGFDYQFATNWVVGVEAQYSWLASSNTSLVFPNGTTITGGGNDQLGSVTGRLGYTWGPALLYAKGGYAWKDNNNLTIAAVAPAVAVIDGNKKDGYTVGGGLEYMFSPNWSGKVEYQYYNFGNTTVTSTAIPGGSTSFNNDEHTIKAGLNYRFGWGGPVVAKY</sequence>
<dbReference type="Gene3D" id="2.40.160.20">
    <property type="match status" value="1"/>
</dbReference>
<name>A0A163ZQS8_9BRAD</name>
<dbReference type="PANTHER" id="PTHR34001:SF3">
    <property type="entry name" value="BLL7405 PROTEIN"/>
    <property type="match status" value="1"/>
</dbReference>
<dbReference type="GO" id="GO:0009279">
    <property type="term" value="C:cell outer membrane"/>
    <property type="evidence" value="ECO:0007669"/>
    <property type="project" value="UniProtKB-SubCell"/>
</dbReference>
<dbReference type="STRING" id="943830.A4A58_25735"/>
<dbReference type="InterPro" id="IPR011250">
    <property type="entry name" value="OMP/PagP_B-barrel"/>
</dbReference>
<keyword evidence="4" id="KW-0998">Cell outer membrane</keyword>
<dbReference type="OrthoDB" id="9815357at2"/>
<dbReference type="PANTHER" id="PTHR34001">
    <property type="entry name" value="BLL7405 PROTEIN"/>
    <property type="match status" value="1"/>
</dbReference>
<keyword evidence="9" id="KW-1185">Reference proteome</keyword>
<keyword evidence="3" id="KW-0472">Membrane</keyword>
<evidence type="ECO:0000256" key="3">
    <source>
        <dbReference type="ARBA" id="ARBA00023136"/>
    </source>
</evidence>
<comment type="similarity">
    <text evidence="5">Belongs to the Omp25/RopB family.</text>
</comment>
<evidence type="ECO:0000256" key="1">
    <source>
        <dbReference type="ARBA" id="ARBA00004442"/>
    </source>
</evidence>
<evidence type="ECO:0000256" key="2">
    <source>
        <dbReference type="ARBA" id="ARBA00022729"/>
    </source>
</evidence>
<evidence type="ECO:0000256" key="4">
    <source>
        <dbReference type="ARBA" id="ARBA00023237"/>
    </source>
</evidence>
<dbReference type="InterPro" id="IPR027385">
    <property type="entry name" value="Beta-barrel_OMP"/>
</dbReference>
<dbReference type="AlphaFoldDB" id="A0A163ZQS8"/>
<proteinExistence type="inferred from homology"/>
<comment type="caution">
    <text evidence="8">The sequence shown here is derived from an EMBL/GenBank/DDBJ whole genome shotgun (WGS) entry which is preliminary data.</text>
</comment>
<evidence type="ECO:0000256" key="6">
    <source>
        <dbReference type="SAM" id="SignalP"/>
    </source>
</evidence>
<evidence type="ECO:0000259" key="7">
    <source>
        <dbReference type="Pfam" id="PF13505"/>
    </source>
</evidence>
<reference evidence="8 9" key="1">
    <citation type="submission" date="2016-03" db="EMBL/GenBank/DDBJ databases">
        <title>Microsymbionts genomes from the relict species Vavilovia formosa (Stev.) Fed.</title>
        <authorList>
            <person name="Kopat V."/>
            <person name="Chirak E."/>
            <person name="Kimeklis A."/>
            <person name="Andronov E."/>
        </authorList>
    </citation>
    <scope>NUCLEOTIDE SEQUENCE [LARGE SCALE GENOMIC DNA]</scope>
    <source>
        <strain evidence="8 9">Vaf07</strain>
    </source>
</reference>
<evidence type="ECO:0000256" key="5">
    <source>
        <dbReference type="ARBA" id="ARBA00038306"/>
    </source>
</evidence>
<keyword evidence="2 6" id="KW-0732">Signal</keyword>
<feature type="chain" id="PRO_5007848385" description="Outer membrane protein beta-barrel domain-containing protein" evidence="6">
    <location>
        <begin position="24"/>
        <end position="239"/>
    </location>
</feature>
<accession>A0A163ZQS8</accession>
<evidence type="ECO:0000313" key="8">
    <source>
        <dbReference type="EMBL" id="KZD23757.1"/>
    </source>
</evidence>
<organism evidence="8 9">
    <name type="scientific">Tardiphaga robiniae</name>
    <dbReference type="NCBI Taxonomy" id="943830"/>
    <lineage>
        <taxon>Bacteria</taxon>
        <taxon>Pseudomonadati</taxon>
        <taxon>Pseudomonadota</taxon>
        <taxon>Alphaproteobacteria</taxon>
        <taxon>Hyphomicrobiales</taxon>
        <taxon>Nitrobacteraceae</taxon>
        <taxon>Tardiphaga</taxon>
    </lineage>
</organism>
<feature type="domain" description="Outer membrane protein beta-barrel" evidence="7">
    <location>
        <begin position="36"/>
        <end position="229"/>
    </location>
</feature>
<dbReference type="Pfam" id="PF13505">
    <property type="entry name" value="OMP_b-brl"/>
    <property type="match status" value="1"/>
</dbReference>
<comment type="subcellular location">
    <subcellularLocation>
        <location evidence="1">Cell outer membrane</location>
    </subcellularLocation>
</comment>
<dbReference type="Proteomes" id="UP000076574">
    <property type="component" value="Unassembled WGS sequence"/>
</dbReference>
<dbReference type="EMBL" id="LVYV01000008">
    <property type="protein sequence ID" value="KZD23757.1"/>
    <property type="molecule type" value="Genomic_DNA"/>
</dbReference>
<gene>
    <name evidence="8" type="ORF">A4A58_25735</name>
</gene>
<dbReference type="RefSeq" id="WP_068731961.1">
    <property type="nucleotide sequence ID" value="NZ_LVYV01000008.1"/>
</dbReference>
<feature type="signal peptide" evidence="6">
    <location>
        <begin position="1"/>
        <end position="23"/>
    </location>
</feature>
<dbReference type="SUPFAM" id="SSF56925">
    <property type="entry name" value="OMPA-like"/>
    <property type="match status" value="1"/>
</dbReference>
<dbReference type="InterPro" id="IPR051692">
    <property type="entry name" value="OMP-like"/>
</dbReference>
<evidence type="ECO:0000313" key="9">
    <source>
        <dbReference type="Proteomes" id="UP000076574"/>
    </source>
</evidence>
<protein>
    <recommendedName>
        <fullName evidence="7">Outer membrane protein beta-barrel domain-containing protein</fullName>
    </recommendedName>
</protein>